<dbReference type="InterPro" id="IPR029063">
    <property type="entry name" value="SAM-dependent_MTases_sf"/>
</dbReference>
<dbReference type="RefSeq" id="WP_191769736.1">
    <property type="nucleotide sequence ID" value="NZ_JACSQS010000004.1"/>
</dbReference>
<dbReference type="EMBL" id="JACSQS010000004">
    <property type="protein sequence ID" value="MBD7953712.1"/>
    <property type="molecule type" value="Genomic_DNA"/>
</dbReference>
<dbReference type="InterPro" id="IPR013216">
    <property type="entry name" value="Methyltransf_11"/>
</dbReference>
<name>A0A8X8FVL8_9GAMM</name>
<feature type="domain" description="Methyltransferase type 11" evidence="1">
    <location>
        <begin position="47"/>
        <end position="134"/>
    </location>
</feature>
<evidence type="ECO:0000259" key="1">
    <source>
        <dbReference type="Pfam" id="PF08241"/>
    </source>
</evidence>
<dbReference type="GO" id="GO:0032259">
    <property type="term" value="P:methylation"/>
    <property type="evidence" value="ECO:0007669"/>
    <property type="project" value="UniProtKB-KW"/>
</dbReference>
<protein>
    <submittedName>
        <fullName evidence="2">Methyltransferase domain-containing protein</fullName>
    </submittedName>
</protein>
<comment type="caution">
    <text evidence="2">The sequence shown here is derived from an EMBL/GenBank/DDBJ whole genome shotgun (WGS) entry which is preliminary data.</text>
</comment>
<dbReference type="PANTHER" id="PTHR43861:SF1">
    <property type="entry name" value="TRANS-ACONITATE 2-METHYLTRANSFERASE"/>
    <property type="match status" value="1"/>
</dbReference>
<organism evidence="2 3">
    <name type="scientific">Stenotrophomonas lacuserhaii</name>
    <dbReference type="NCBI Taxonomy" id="2760084"/>
    <lineage>
        <taxon>Bacteria</taxon>
        <taxon>Pseudomonadati</taxon>
        <taxon>Pseudomonadota</taxon>
        <taxon>Gammaproteobacteria</taxon>
        <taxon>Lysobacterales</taxon>
        <taxon>Lysobacteraceae</taxon>
        <taxon>Stenotrophomonas</taxon>
    </lineage>
</organism>
<keyword evidence="2" id="KW-0808">Transferase</keyword>
<keyword evidence="2" id="KW-0489">Methyltransferase</keyword>
<dbReference type="Gene3D" id="3.40.50.150">
    <property type="entry name" value="Vaccinia Virus protein VP39"/>
    <property type="match status" value="1"/>
</dbReference>
<dbReference type="AlphaFoldDB" id="A0A8X8FVL8"/>
<keyword evidence="3" id="KW-1185">Reference proteome</keyword>
<dbReference type="PANTHER" id="PTHR43861">
    <property type="entry name" value="TRANS-ACONITATE 2-METHYLTRANSFERASE-RELATED"/>
    <property type="match status" value="1"/>
</dbReference>
<dbReference type="CDD" id="cd02440">
    <property type="entry name" value="AdoMet_MTases"/>
    <property type="match status" value="1"/>
</dbReference>
<evidence type="ECO:0000313" key="2">
    <source>
        <dbReference type="EMBL" id="MBD7953712.1"/>
    </source>
</evidence>
<dbReference type="SUPFAM" id="SSF53335">
    <property type="entry name" value="S-adenosyl-L-methionine-dependent methyltransferases"/>
    <property type="match status" value="1"/>
</dbReference>
<dbReference type="Pfam" id="PF08241">
    <property type="entry name" value="Methyltransf_11"/>
    <property type="match status" value="1"/>
</dbReference>
<accession>A0A8X8FVL8</accession>
<reference evidence="2 3" key="1">
    <citation type="submission" date="2020-08" db="EMBL/GenBank/DDBJ databases">
        <title>A Genomic Blueprint of the Chicken Gut Microbiome.</title>
        <authorList>
            <person name="Gilroy R."/>
            <person name="Ravi A."/>
            <person name="Getino M."/>
            <person name="Pursley I."/>
            <person name="Horton D.L."/>
            <person name="Alikhan N.-F."/>
            <person name="Baker D."/>
            <person name="Gharbi K."/>
            <person name="Hall N."/>
            <person name="Watson M."/>
            <person name="Adriaenssens E.M."/>
            <person name="Foster-Nyarko E."/>
            <person name="Jarju S."/>
            <person name="Secka A."/>
            <person name="Antonio M."/>
            <person name="Oren A."/>
            <person name="Chaudhuri R."/>
            <person name="La Ragione R.M."/>
            <person name="Hildebrand F."/>
            <person name="Pallen M.J."/>
        </authorList>
    </citation>
    <scope>NUCLEOTIDE SEQUENCE [LARGE SCALE GENOMIC DNA]</scope>
    <source>
        <strain evidence="2 3">Sa5BUN4</strain>
    </source>
</reference>
<evidence type="ECO:0000313" key="3">
    <source>
        <dbReference type="Proteomes" id="UP000636938"/>
    </source>
</evidence>
<sequence>MSAFTSVGIDAGQTWNAQDYAIDAGFVPVLGSAIARLLDARRGERVLDLGCGDGVLSTELALTGAQVIGVDASPELVIAARARGVDAQVMDGHALAFDGEFDAVFSNAALHWMREPDRVLAGVRRALKPGGRLVAEFGGDGNVAAIVGAVQAARVAHGHGESAFSWYFPTVEAYSDRLRQHGFHVQFAERVERPTPLPTGIAGWLRVFAAPLLADLDSTTACRMRGAAEALLADLPRDASGLPLADHVRLRVLARRR</sequence>
<dbReference type="GO" id="GO:0008757">
    <property type="term" value="F:S-adenosylmethionine-dependent methyltransferase activity"/>
    <property type="evidence" value="ECO:0007669"/>
    <property type="project" value="InterPro"/>
</dbReference>
<gene>
    <name evidence="2" type="ORF">H9654_05760</name>
</gene>
<dbReference type="Proteomes" id="UP000636938">
    <property type="component" value="Unassembled WGS sequence"/>
</dbReference>
<proteinExistence type="predicted"/>